<evidence type="ECO:0000256" key="10">
    <source>
        <dbReference type="ARBA" id="ARBA00023237"/>
    </source>
</evidence>
<evidence type="ECO:0000256" key="14">
    <source>
        <dbReference type="SAM" id="MobiDB-lite"/>
    </source>
</evidence>
<dbReference type="Gene3D" id="2.40.170.20">
    <property type="entry name" value="TonB-dependent receptor, beta-barrel domain"/>
    <property type="match status" value="1"/>
</dbReference>
<keyword evidence="19" id="KW-1185">Reference proteome</keyword>
<keyword evidence="9 18" id="KW-0675">Receptor</keyword>
<evidence type="ECO:0000256" key="1">
    <source>
        <dbReference type="ARBA" id="ARBA00004571"/>
    </source>
</evidence>
<evidence type="ECO:0000313" key="18">
    <source>
        <dbReference type="EMBL" id="MBB2168064.1"/>
    </source>
</evidence>
<dbReference type="GO" id="GO:0009279">
    <property type="term" value="C:cell outer membrane"/>
    <property type="evidence" value="ECO:0007669"/>
    <property type="project" value="UniProtKB-SubCell"/>
</dbReference>
<dbReference type="InterPro" id="IPR012910">
    <property type="entry name" value="Plug_dom"/>
</dbReference>
<evidence type="ECO:0000256" key="2">
    <source>
        <dbReference type="ARBA" id="ARBA00009810"/>
    </source>
</evidence>
<evidence type="ECO:0000256" key="9">
    <source>
        <dbReference type="ARBA" id="ARBA00023170"/>
    </source>
</evidence>
<dbReference type="InterPro" id="IPR036942">
    <property type="entry name" value="Beta-barrel_TonB_sf"/>
</dbReference>
<feature type="short sequence motif" description="TonB box" evidence="12">
    <location>
        <begin position="83"/>
        <end position="89"/>
    </location>
</feature>
<dbReference type="AlphaFoldDB" id="A0A7W4ISA3"/>
<feature type="domain" description="TonB-dependent receptor-like beta-barrel" evidence="16">
    <location>
        <begin position="319"/>
        <end position="722"/>
    </location>
</feature>
<proteinExistence type="inferred from homology"/>
<dbReference type="InterPro" id="IPR039426">
    <property type="entry name" value="TonB-dep_rcpt-like"/>
</dbReference>
<feature type="region of interest" description="Disordered" evidence="14">
    <location>
        <begin position="31"/>
        <end position="68"/>
    </location>
</feature>
<feature type="domain" description="TonB-dependent receptor plug" evidence="17">
    <location>
        <begin position="110"/>
        <end position="211"/>
    </location>
</feature>
<evidence type="ECO:0000256" key="13">
    <source>
        <dbReference type="RuleBase" id="RU003357"/>
    </source>
</evidence>
<dbReference type="PROSITE" id="PS00430">
    <property type="entry name" value="TONB_DEPENDENT_REC_1"/>
    <property type="match status" value="1"/>
</dbReference>
<dbReference type="NCBIfam" id="TIGR01783">
    <property type="entry name" value="TonB-siderophor"/>
    <property type="match status" value="1"/>
</dbReference>
<keyword evidence="7 12" id="KW-0798">TonB box</keyword>
<feature type="signal peptide" evidence="15">
    <location>
        <begin position="1"/>
        <end position="32"/>
    </location>
</feature>
<protein>
    <submittedName>
        <fullName evidence="18">TonB-dependent receptor</fullName>
    </submittedName>
</protein>
<evidence type="ECO:0000256" key="6">
    <source>
        <dbReference type="ARBA" id="ARBA00022729"/>
    </source>
</evidence>
<keyword evidence="5 11" id="KW-0812">Transmembrane</keyword>
<evidence type="ECO:0000256" key="4">
    <source>
        <dbReference type="ARBA" id="ARBA00022452"/>
    </source>
</evidence>
<evidence type="ECO:0000256" key="3">
    <source>
        <dbReference type="ARBA" id="ARBA00022448"/>
    </source>
</evidence>
<comment type="subcellular location">
    <subcellularLocation>
        <location evidence="1 11">Cell outer membrane</location>
        <topology evidence="1 11">Multi-pass membrane protein</topology>
    </subcellularLocation>
</comment>
<dbReference type="InterPro" id="IPR010916">
    <property type="entry name" value="TonB_box_CS"/>
</dbReference>
<sequence>MTRASRQRTIKRVNGATSAFVAGLLASASAYADTPPTEERSTHHTGRATPPAPRTVAAQPFSPTTRPAVAAAHAVPAPAAPETISVRGSTRAPRLAASVPMGALGARSELDTPFSLSSVSAAKMEQLQAADINDVFRAEPGVQENSNGGSTASGASFRVRGLSLDWSNGYKIDGMAVPYWYIDLPMANFERLQLTKGASAFMYGFGSPGGVLDFQLKKPVEERKLTLEAGYRTDAVFRQMLDTGGSFDRAHRFTYRLVFGNEVGNQYNSSFMRNTSVSFSTRAQITDTLSWHFDSFYDASLQKDMVNGVAVSSSAIGPNFNYLAPISGRAPFGAPGSWKTNDVKVFRTGFDWNFAKDWRASLAYGYTHLDERFPSNQVTFTSTYGNYVSQEFEQDRVLGYHQVDASTEGHFRTGPLQHDVLIGITWQKQDFDADATAGTQGPKESGNIHDDRPTLTNATNFNPRLYHYLDNQQVAPFWTDTITWRKWSLLAGARYTNYQENDFATSGTQTAARRNNPVTPIVSLSYKVDPGINAYFSYVEAMQTGGIGGPTNVNYMQVFGPIRSQEYELGVKIQRRIWSGTVALYRLDTGSAYTNAQNYYTQDGLSRYQGVEAAGGVRVTRDLTLNGSITYLNAYYASGPKSVLGHKLEAVAPFQASFSADYAIPLVHGLSVNGGFNYVGPSWLDAANTFHLQSYLVGDLGASYVTQVDRHKLTFRATVKNIGNERYWVSRGSYNLFPGAPRTIVLSMRFDL</sequence>
<feature type="region of interest" description="Disordered" evidence="14">
    <location>
        <begin position="434"/>
        <end position="456"/>
    </location>
</feature>
<keyword evidence="4 11" id="KW-1134">Transmembrane beta strand</keyword>
<dbReference type="Gene3D" id="2.170.130.10">
    <property type="entry name" value="TonB-dependent receptor, plug domain"/>
    <property type="match status" value="1"/>
</dbReference>
<name>A0A7W4ISA3_9PROT</name>
<dbReference type="PANTHER" id="PTHR32552:SF82">
    <property type="entry name" value="FCUA PROTEIN"/>
    <property type="match status" value="1"/>
</dbReference>
<dbReference type="PANTHER" id="PTHR32552">
    <property type="entry name" value="FERRICHROME IRON RECEPTOR-RELATED"/>
    <property type="match status" value="1"/>
</dbReference>
<feature type="chain" id="PRO_5031087671" evidence="15">
    <location>
        <begin position="33"/>
        <end position="752"/>
    </location>
</feature>
<dbReference type="GO" id="GO:0038023">
    <property type="term" value="F:signaling receptor activity"/>
    <property type="evidence" value="ECO:0007669"/>
    <property type="project" value="InterPro"/>
</dbReference>
<evidence type="ECO:0000259" key="17">
    <source>
        <dbReference type="Pfam" id="PF07715"/>
    </source>
</evidence>
<comment type="caution">
    <text evidence="18">The sequence shown here is derived from an EMBL/GenBank/DDBJ whole genome shotgun (WGS) entry which is preliminary data.</text>
</comment>
<reference evidence="18 19" key="1">
    <citation type="submission" date="2020-04" db="EMBL/GenBank/DDBJ databases">
        <title>Description of novel Gluconacetobacter.</title>
        <authorList>
            <person name="Sombolestani A."/>
        </authorList>
    </citation>
    <scope>NUCLEOTIDE SEQUENCE [LARGE SCALE GENOMIC DNA]</scope>
    <source>
        <strain evidence="18 19">LMG 27801</strain>
    </source>
</reference>
<dbReference type="PROSITE" id="PS52016">
    <property type="entry name" value="TONB_DEPENDENT_REC_3"/>
    <property type="match status" value="1"/>
</dbReference>
<keyword evidence="10 11" id="KW-0998">Cell outer membrane</keyword>
<keyword evidence="6 15" id="KW-0732">Signal</keyword>
<dbReference type="SUPFAM" id="SSF56935">
    <property type="entry name" value="Porins"/>
    <property type="match status" value="1"/>
</dbReference>
<evidence type="ECO:0000256" key="5">
    <source>
        <dbReference type="ARBA" id="ARBA00022692"/>
    </source>
</evidence>
<dbReference type="Proteomes" id="UP000559860">
    <property type="component" value="Unassembled WGS sequence"/>
</dbReference>
<evidence type="ECO:0000313" key="19">
    <source>
        <dbReference type="Proteomes" id="UP000559860"/>
    </source>
</evidence>
<organism evidence="18 19">
    <name type="scientific">Gluconacetobacter aggeris</name>
    <dbReference type="NCBI Taxonomy" id="1286186"/>
    <lineage>
        <taxon>Bacteria</taxon>
        <taxon>Pseudomonadati</taxon>
        <taxon>Pseudomonadota</taxon>
        <taxon>Alphaproteobacteria</taxon>
        <taxon>Acetobacterales</taxon>
        <taxon>Acetobacteraceae</taxon>
        <taxon>Gluconacetobacter</taxon>
    </lineage>
</organism>
<dbReference type="InterPro" id="IPR010105">
    <property type="entry name" value="TonB_sidphr_rcpt"/>
</dbReference>
<dbReference type="CDD" id="cd01347">
    <property type="entry name" value="ligand_gated_channel"/>
    <property type="match status" value="1"/>
</dbReference>
<dbReference type="InterPro" id="IPR000531">
    <property type="entry name" value="Beta-barrel_TonB"/>
</dbReference>
<keyword evidence="3 11" id="KW-0813">Transport</keyword>
<keyword evidence="8 11" id="KW-0472">Membrane</keyword>
<evidence type="ECO:0000256" key="7">
    <source>
        <dbReference type="ARBA" id="ARBA00023077"/>
    </source>
</evidence>
<dbReference type="RefSeq" id="WP_182985661.1">
    <property type="nucleotide sequence ID" value="NZ_JABEQD010000003.1"/>
</dbReference>
<dbReference type="EMBL" id="JABEQD010000003">
    <property type="protein sequence ID" value="MBB2168064.1"/>
    <property type="molecule type" value="Genomic_DNA"/>
</dbReference>
<dbReference type="GO" id="GO:0015891">
    <property type="term" value="P:siderophore transport"/>
    <property type="evidence" value="ECO:0007669"/>
    <property type="project" value="InterPro"/>
</dbReference>
<comment type="similarity">
    <text evidence="2 11 13">Belongs to the TonB-dependent receptor family.</text>
</comment>
<gene>
    <name evidence="18" type="ORF">HLH36_06800</name>
</gene>
<evidence type="ECO:0000259" key="16">
    <source>
        <dbReference type="Pfam" id="PF00593"/>
    </source>
</evidence>
<evidence type="ECO:0000256" key="11">
    <source>
        <dbReference type="PROSITE-ProRule" id="PRU01360"/>
    </source>
</evidence>
<dbReference type="Pfam" id="PF07715">
    <property type="entry name" value="Plug"/>
    <property type="match status" value="1"/>
</dbReference>
<dbReference type="GO" id="GO:0015344">
    <property type="term" value="F:siderophore uptake transmembrane transporter activity"/>
    <property type="evidence" value="ECO:0007669"/>
    <property type="project" value="TreeGrafter"/>
</dbReference>
<accession>A0A7W4ISA3</accession>
<evidence type="ECO:0000256" key="8">
    <source>
        <dbReference type="ARBA" id="ARBA00023136"/>
    </source>
</evidence>
<evidence type="ECO:0000256" key="15">
    <source>
        <dbReference type="SAM" id="SignalP"/>
    </source>
</evidence>
<evidence type="ECO:0000256" key="12">
    <source>
        <dbReference type="PROSITE-ProRule" id="PRU10143"/>
    </source>
</evidence>
<dbReference type="InterPro" id="IPR037066">
    <property type="entry name" value="Plug_dom_sf"/>
</dbReference>
<dbReference type="Pfam" id="PF00593">
    <property type="entry name" value="TonB_dep_Rec_b-barrel"/>
    <property type="match status" value="1"/>
</dbReference>